<evidence type="ECO:0000259" key="2">
    <source>
        <dbReference type="Pfam" id="PF00561"/>
    </source>
</evidence>
<protein>
    <recommendedName>
        <fullName evidence="2 3">AB hydrolase-1 domain-containing protein</fullName>
    </recommendedName>
</protein>
<dbReference type="Pfam" id="PF00561">
    <property type="entry name" value="Abhydrolase_1"/>
    <property type="match status" value="1"/>
</dbReference>
<proteinExistence type="predicted"/>
<dbReference type="Gene3D" id="3.40.50.1820">
    <property type="entry name" value="alpha/beta hydrolase"/>
    <property type="match status" value="3"/>
</dbReference>
<evidence type="ECO:0000259" key="3">
    <source>
        <dbReference type="Pfam" id="PF12697"/>
    </source>
</evidence>
<dbReference type="Pfam" id="PF12697">
    <property type="entry name" value="Abhydrolase_6"/>
    <property type="match status" value="2"/>
</dbReference>
<dbReference type="InterPro" id="IPR000073">
    <property type="entry name" value="AB_hydrolase_1"/>
</dbReference>
<reference evidence="4" key="3">
    <citation type="submission" date="2015-04" db="UniProtKB">
        <authorList>
            <consortium name="EnsemblPlants"/>
        </authorList>
    </citation>
    <scope>IDENTIFICATION</scope>
</reference>
<keyword evidence="1" id="KW-0472">Membrane</keyword>
<dbReference type="PRINTS" id="PR00111">
    <property type="entry name" value="ABHYDROLASE"/>
</dbReference>
<dbReference type="InterPro" id="IPR029058">
    <property type="entry name" value="AB_hydrolase_fold"/>
</dbReference>
<feature type="domain" description="AB hydrolase-1" evidence="3">
    <location>
        <begin position="761"/>
        <end position="1013"/>
    </location>
</feature>
<evidence type="ECO:0000313" key="5">
    <source>
        <dbReference type="Proteomes" id="UP000032180"/>
    </source>
</evidence>
<keyword evidence="1" id="KW-0812">Transmembrane</keyword>
<dbReference type="Proteomes" id="UP000032180">
    <property type="component" value="Chromosome 3"/>
</dbReference>
<feature type="domain" description="AB hydrolase-1" evidence="3">
    <location>
        <begin position="443"/>
        <end position="694"/>
    </location>
</feature>
<reference evidence="4 5" key="1">
    <citation type="submission" date="2012-08" db="EMBL/GenBank/DDBJ databases">
        <title>Oryza genome evolution.</title>
        <authorList>
            <person name="Wing R.A."/>
        </authorList>
    </citation>
    <scope>NUCLEOTIDE SEQUENCE</scope>
</reference>
<keyword evidence="5" id="KW-1185">Reference proteome</keyword>
<evidence type="ECO:0000256" key="1">
    <source>
        <dbReference type="SAM" id="Phobius"/>
    </source>
</evidence>
<dbReference type="PANTHER" id="PTHR43139:SF37">
    <property type="entry name" value="ALPHA_BETA-HYDROLASES SUPERFAMILY PROTEIN"/>
    <property type="match status" value="1"/>
</dbReference>
<dbReference type="SUPFAM" id="SSF53474">
    <property type="entry name" value="alpha/beta-Hydrolases"/>
    <property type="match status" value="3"/>
</dbReference>
<keyword evidence="1" id="KW-1133">Transmembrane helix</keyword>
<reference evidence="5" key="2">
    <citation type="submission" date="2013-12" db="EMBL/GenBank/DDBJ databases">
        <authorList>
            <person name="Yu Y."/>
            <person name="Lee S."/>
            <person name="de Baynast K."/>
            <person name="Wissotski M."/>
            <person name="Liu L."/>
            <person name="Talag J."/>
            <person name="Goicoechea J."/>
            <person name="Angelova A."/>
            <person name="Jetty R."/>
            <person name="Kudrna D."/>
            <person name="Golser W."/>
            <person name="Rivera L."/>
            <person name="Zhang J."/>
            <person name="Wing R."/>
        </authorList>
    </citation>
    <scope>NUCLEOTIDE SEQUENCE</scope>
</reference>
<evidence type="ECO:0000313" key="4">
    <source>
        <dbReference type="EnsemblPlants" id="LPERR03G05070.1"/>
    </source>
</evidence>
<dbReference type="EnsemblPlants" id="LPERR03G05070.1">
    <property type="protein sequence ID" value="LPERR03G05070.1"/>
    <property type="gene ID" value="LPERR03G05070"/>
</dbReference>
<dbReference type="Gramene" id="LPERR03G05070.1">
    <property type="protein sequence ID" value="LPERR03G05070.1"/>
    <property type="gene ID" value="LPERR03G05070"/>
</dbReference>
<dbReference type="InterPro" id="IPR052370">
    <property type="entry name" value="Meta-cleavage_hydrolase"/>
</dbReference>
<accession>A0A0D9VQ73</accession>
<dbReference type="AlphaFoldDB" id="A0A0D9VQ73"/>
<feature type="transmembrane region" description="Helical" evidence="1">
    <location>
        <begin position="49"/>
        <end position="69"/>
    </location>
</feature>
<organism evidence="4 5">
    <name type="scientific">Leersia perrieri</name>
    <dbReference type="NCBI Taxonomy" id="77586"/>
    <lineage>
        <taxon>Eukaryota</taxon>
        <taxon>Viridiplantae</taxon>
        <taxon>Streptophyta</taxon>
        <taxon>Embryophyta</taxon>
        <taxon>Tracheophyta</taxon>
        <taxon>Spermatophyta</taxon>
        <taxon>Magnoliopsida</taxon>
        <taxon>Liliopsida</taxon>
        <taxon>Poales</taxon>
        <taxon>Poaceae</taxon>
        <taxon>BOP clade</taxon>
        <taxon>Oryzoideae</taxon>
        <taxon>Oryzeae</taxon>
        <taxon>Oryzinae</taxon>
        <taxon>Leersia</taxon>
    </lineage>
</organism>
<dbReference type="STRING" id="77586.A0A0D9VQ73"/>
<feature type="domain" description="AB hydrolase-1" evidence="2">
    <location>
        <begin position="117"/>
        <end position="353"/>
    </location>
</feature>
<dbReference type="eggNOG" id="KOG1454">
    <property type="taxonomic scope" value="Eukaryota"/>
</dbReference>
<sequence length="1028" mass="111975">MARAWVQSIHQPAEPIIPTLLVALAHGRAMKQPQHQHQWQPAAAAAASWALFTLLPLSLLLLRLLALLVRLRLAAFRDAALSLHLLARLGIRPVHLRLPDSTTTLRVWCPSAPSTKPPLLLLHGFGGDSKWTWARNVPDLSRHFHVYAPDLLFFGAHSRSASPRRDVAFQARCAADAMRALGVERYDVAGISYGGFVAYRMAAVEARERVGRVVVMTSGVAATPAEMREMAAREGRAVEESLLPETADGLRRLVRRSMHRPPPWMPDFVLEDFIKLMCVDQRKERAELLHELLESGSGIHPLPVLTQKTLILWGDKDQVFPLDLGHRLQRHLGDVARLEIIKDAGHALQLEGAVQADARYAPAAKISGSAQLSAGKITITNSPITMGASLSLVPLLDYVARREFAAAGLRPGEVTLPYPVAGGESTCTVHYWASAGEPRLPPLLLIHGFGPRATWQWRCQVGPLSRHFHLIVPDLLGFGDSSYGGGGGESPPPPPSEATQAAAMAALLDALPGTNGRRVAVAGTSYGGFVAYWLARTAGAERVGPVVVASSDLLKTAEDDKGFLKRAGDGWRGVDEVLLPKEPAAMRKLLEMASYRPPPAVLMPDFLLRDFIQKLFTENREQHIQLFKGITVGTDKFPVTPISQEVLIVWGEQDQLFPVEKAYAVQRSLDGKARVEIISKTGHAPQLEDPTRFNKILMDFLLDTHNFGVLPLMEYIARRAFLAAGLRPSTVTLPSGDGDGEARTTTIHYWAPPGEPRLPPLLLIHGFGPMSTWQWRAQVGPFSRRFHVIVPDLLCFGSSSCPSSPPPSESAQAAALLTALPAILAGTTAAKARVAVVGTSYGGFVAYAMARAAAGGERVGPVVIASSDLMKTAEDDQALLERAGAGGGWARPADLLMPLDARGARRLMEMTFYRKQVAAMLPDFVIRDTMQKLFSDRREEKIELMNATTVGTDAFQLTPLAQDVLLIWGDHDQIFPLDKAFAVKSCLGENVRLEIIKKTGHVPQMEEPDQFNKIVMDFLVASPGSPSA</sequence>
<dbReference type="PANTHER" id="PTHR43139">
    <property type="entry name" value="SI:DKEY-122A22.2"/>
    <property type="match status" value="1"/>
</dbReference>
<name>A0A0D9VQ73_9ORYZ</name>